<evidence type="ECO:0000313" key="2">
    <source>
        <dbReference type="EMBL" id="OEU07206.1"/>
    </source>
</evidence>
<reference evidence="2 3" key="1">
    <citation type="submission" date="2016-09" db="EMBL/GenBank/DDBJ databases">
        <title>Extensive genetic diversity and differential bi-allelic expression allows diatom success in the polar Southern Ocean.</title>
        <authorList>
            <consortium name="DOE Joint Genome Institute"/>
            <person name="Mock T."/>
            <person name="Otillar R.P."/>
            <person name="Strauss J."/>
            <person name="Dupont C."/>
            <person name="Frickenhaus S."/>
            <person name="Maumus F."/>
            <person name="Mcmullan M."/>
            <person name="Sanges R."/>
            <person name="Schmutz J."/>
            <person name="Toseland A."/>
            <person name="Valas R."/>
            <person name="Veluchamy A."/>
            <person name="Ward B.J."/>
            <person name="Allen A."/>
            <person name="Barry K."/>
            <person name="Falciatore A."/>
            <person name="Ferrante M."/>
            <person name="Fortunato A.E."/>
            <person name="Gloeckner G."/>
            <person name="Gruber A."/>
            <person name="Hipkin R."/>
            <person name="Janech M."/>
            <person name="Kroth P."/>
            <person name="Leese F."/>
            <person name="Lindquist E."/>
            <person name="Lyon B.R."/>
            <person name="Martin J."/>
            <person name="Mayer C."/>
            <person name="Parker M."/>
            <person name="Quesneville H."/>
            <person name="Raymond J."/>
            <person name="Uhlig C."/>
            <person name="Valentin K.U."/>
            <person name="Worden A.Z."/>
            <person name="Armbrust E.V."/>
            <person name="Bowler C."/>
            <person name="Green B."/>
            <person name="Moulton V."/>
            <person name="Van Oosterhout C."/>
            <person name="Grigoriev I."/>
        </authorList>
    </citation>
    <scope>NUCLEOTIDE SEQUENCE [LARGE SCALE GENOMIC DNA]</scope>
    <source>
        <strain evidence="2 3">CCMP1102</strain>
    </source>
</reference>
<dbReference type="KEGG" id="fcy:FRACYDRAFT_251544"/>
<organism evidence="2 3">
    <name type="scientific">Fragilariopsis cylindrus CCMP1102</name>
    <dbReference type="NCBI Taxonomy" id="635003"/>
    <lineage>
        <taxon>Eukaryota</taxon>
        <taxon>Sar</taxon>
        <taxon>Stramenopiles</taxon>
        <taxon>Ochrophyta</taxon>
        <taxon>Bacillariophyta</taxon>
        <taxon>Bacillariophyceae</taxon>
        <taxon>Bacillariophycidae</taxon>
        <taxon>Bacillariales</taxon>
        <taxon>Bacillariaceae</taxon>
        <taxon>Fragilariopsis</taxon>
    </lineage>
</organism>
<dbReference type="Proteomes" id="UP000095751">
    <property type="component" value="Unassembled WGS sequence"/>
</dbReference>
<dbReference type="EMBL" id="KV784388">
    <property type="protein sequence ID" value="OEU07206.1"/>
    <property type="molecule type" value="Genomic_DNA"/>
</dbReference>
<proteinExistence type="predicted"/>
<dbReference type="InParanoid" id="A0A1E7EN25"/>
<evidence type="ECO:0000256" key="1">
    <source>
        <dbReference type="SAM" id="MobiDB-lite"/>
    </source>
</evidence>
<dbReference type="AlphaFoldDB" id="A0A1E7EN25"/>
<feature type="compositionally biased region" description="Basic residues" evidence="1">
    <location>
        <begin position="28"/>
        <end position="49"/>
    </location>
</feature>
<accession>A0A1E7EN25</accession>
<protein>
    <submittedName>
        <fullName evidence="2">Uncharacterized protein</fullName>
    </submittedName>
</protein>
<gene>
    <name evidence="2" type="ORF">FRACYDRAFT_251544</name>
</gene>
<name>A0A1E7EN25_9STRA</name>
<sequence>MTLFSLMTASAASSYVVEGERDTARILKNSKNKSVKKSKKGKSMKKSKKGGVVTSTPPPLILSKSDPFAISYSPLTSTPTNEDYEQLTGVTSNYLEDYFMEFFDKTALTNLDSFLTVRDIEQGEPDKPGRVFYNSTGLFSPDSTSIPSTRSIDSLIPPAFGSGDYLTLIKALPASNPFRETEPSFC</sequence>
<dbReference type="OrthoDB" id="54503at2759"/>
<feature type="region of interest" description="Disordered" evidence="1">
    <location>
        <begin position="27"/>
        <end position="56"/>
    </location>
</feature>
<evidence type="ECO:0000313" key="3">
    <source>
        <dbReference type="Proteomes" id="UP000095751"/>
    </source>
</evidence>
<keyword evidence="3" id="KW-1185">Reference proteome</keyword>